<evidence type="ECO:0000313" key="2">
    <source>
        <dbReference type="Proteomes" id="UP000781958"/>
    </source>
</evidence>
<dbReference type="Pfam" id="PF01042">
    <property type="entry name" value="Ribonuc_L-PSP"/>
    <property type="match status" value="1"/>
</dbReference>
<accession>A0ABS4SRS9</accession>
<dbReference type="EMBL" id="JAGINP010000021">
    <property type="protein sequence ID" value="MBP2295271.1"/>
    <property type="molecule type" value="Genomic_DNA"/>
</dbReference>
<dbReference type="InterPro" id="IPR006175">
    <property type="entry name" value="YjgF/YER057c/UK114"/>
</dbReference>
<sequence length="135" mass="14514">MGQSRHPSGAVPSEGPFGVAGGCARALVARALVNGRWVFIPGTAGYDQDGGAMPDDVAEQTRQTVRNIRAILRRADADLADVVRVRVYLADAADFARVAPILADQFRDIQPASTTIECPLADPRMKIEIEVTARR</sequence>
<dbReference type="InterPro" id="IPR035959">
    <property type="entry name" value="RutC-like_sf"/>
</dbReference>
<keyword evidence="2" id="KW-1185">Reference proteome</keyword>
<comment type="caution">
    <text evidence="1">The sequence shown here is derived from an EMBL/GenBank/DDBJ whole genome shotgun (WGS) entry which is preliminary data.</text>
</comment>
<dbReference type="RefSeq" id="WP_209769709.1">
    <property type="nucleotide sequence ID" value="NZ_JAGINP010000021.1"/>
</dbReference>
<protein>
    <submittedName>
        <fullName evidence="1">Enamine deaminase RidA (YjgF/YER057c/UK114 family)</fullName>
    </submittedName>
</protein>
<reference evidence="1 2" key="1">
    <citation type="submission" date="2021-03" db="EMBL/GenBank/DDBJ databases">
        <title>Genomic Encyclopedia of Type Strains, Phase III (KMG-III): the genomes of soil and plant-associated and newly described type strains.</title>
        <authorList>
            <person name="Whitman W."/>
        </authorList>
    </citation>
    <scope>NUCLEOTIDE SEQUENCE [LARGE SCALE GENOMIC DNA]</scope>
    <source>
        <strain evidence="1 2">IMMIB AFH-6</strain>
    </source>
</reference>
<dbReference type="SUPFAM" id="SSF55298">
    <property type="entry name" value="YjgF-like"/>
    <property type="match status" value="1"/>
</dbReference>
<name>A0ABS4SRS9_9PROT</name>
<dbReference type="Proteomes" id="UP000781958">
    <property type="component" value="Unassembled WGS sequence"/>
</dbReference>
<organism evidence="1 2">
    <name type="scientific">Azospirillum rugosum</name>
    <dbReference type="NCBI Taxonomy" id="416170"/>
    <lineage>
        <taxon>Bacteria</taxon>
        <taxon>Pseudomonadati</taxon>
        <taxon>Pseudomonadota</taxon>
        <taxon>Alphaproteobacteria</taxon>
        <taxon>Rhodospirillales</taxon>
        <taxon>Azospirillaceae</taxon>
        <taxon>Azospirillum</taxon>
    </lineage>
</organism>
<dbReference type="PANTHER" id="PTHR43857:SF1">
    <property type="entry name" value="YJGH FAMILY PROTEIN"/>
    <property type="match status" value="1"/>
</dbReference>
<dbReference type="Gene3D" id="3.30.1330.40">
    <property type="entry name" value="RutC-like"/>
    <property type="match status" value="1"/>
</dbReference>
<proteinExistence type="predicted"/>
<evidence type="ECO:0000313" key="1">
    <source>
        <dbReference type="EMBL" id="MBP2295271.1"/>
    </source>
</evidence>
<gene>
    <name evidence="1" type="ORF">J2851_005076</name>
</gene>
<dbReference type="PANTHER" id="PTHR43857">
    <property type="entry name" value="BLR7761 PROTEIN"/>
    <property type="match status" value="1"/>
</dbReference>